<keyword evidence="1" id="KW-1133">Transmembrane helix</keyword>
<protein>
    <submittedName>
        <fullName evidence="2">Uncharacterized protein</fullName>
    </submittedName>
</protein>
<comment type="caution">
    <text evidence="2">The sequence shown here is derived from an EMBL/GenBank/DDBJ whole genome shotgun (WGS) entry which is preliminary data.</text>
</comment>
<proteinExistence type="predicted"/>
<dbReference type="EMBL" id="JAWDGP010003349">
    <property type="protein sequence ID" value="KAK3775200.1"/>
    <property type="molecule type" value="Genomic_DNA"/>
</dbReference>
<keyword evidence="1" id="KW-0472">Membrane</keyword>
<name>A0AAE1DME9_9GAST</name>
<gene>
    <name evidence="2" type="ORF">RRG08_065256</name>
</gene>
<feature type="transmembrane region" description="Helical" evidence="1">
    <location>
        <begin position="20"/>
        <end position="37"/>
    </location>
</feature>
<sequence length="39" mass="4527">MVRVILYLRDGMSYPLSAGWYELSSICGMVRVILYLWDG</sequence>
<dbReference type="Proteomes" id="UP001283361">
    <property type="component" value="Unassembled WGS sequence"/>
</dbReference>
<keyword evidence="1" id="KW-0812">Transmembrane</keyword>
<evidence type="ECO:0000313" key="3">
    <source>
        <dbReference type="Proteomes" id="UP001283361"/>
    </source>
</evidence>
<organism evidence="2 3">
    <name type="scientific">Elysia crispata</name>
    <name type="common">lettuce slug</name>
    <dbReference type="NCBI Taxonomy" id="231223"/>
    <lineage>
        <taxon>Eukaryota</taxon>
        <taxon>Metazoa</taxon>
        <taxon>Spiralia</taxon>
        <taxon>Lophotrochozoa</taxon>
        <taxon>Mollusca</taxon>
        <taxon>Gastropoda</taxon>
        <taxon>Heterobranchia</taxon>
        <taxon>Euthyneura</taxon>
        <taxon>Panpulmonata</taxon>
        <taxon>Sacoglossa</taxon>
        <taxon>Placobranchoidea</taxon>
        <taxon>Plakobranchidae</taxon>
        <taxon>Elysia</taxon>
    </lineage>
</organism>
<dbReference type="AlphaFoldDB" id="A0AAE1DME9"/>
<evidence type="ECO:0000256" key="1">
    <source>
        <dbReference type="SAM" id="Phobius"/>
    </source>
</evidence>
<reference evidence="2" key="1">
    <citation type="journal article" date="2023" name="G3 (Bethesda)">
        <title>A reference genome for the long-term kleptoplast-retaining sea slug Elysia crispata morphotype clarki.</title>
        <authorList>
            <person name="Eastman K.E."/>
            <person name="Pendleton A.L."/>
            <person name="Shaikh M.A."/>
            <person name="Suttiyut T."/>
            <person name="Ogas R."/>
            <person name="Tomko P."/>
            <person name="Gavelis G."/>
            <person name="Widhalm J.R."/>
            <person name="Wisecaver J.H."/>
        </authorList>
    </citation>
    <scope>NUCLEOTIDE SEQUENCE</scope>
    <source>
        <strain evidence="2">ECLA1</strain>
    </source>
</reference>
<accession>A0AAE1DME9</accession>
<evidence type="ECO:0000313" key="2">
    <source>
        <dbReference type="EMBL" id="KAK3775200.1"/>
    </source>
</evidence>
<keyword evidence="3" id="KW-1185">Reference proteome</keyword>